<keyword evidence="4 7" id="KW-0812">Transmembrane</keyword>
<evidence type="ECO:0000256" key="3">
    <source>
        <dbReference type="ARBA" id="ARBA00022452"/>
    </source>
</evidence>
<comment type="subcellular location">
    <subcellularLocation>
        <location evidence="1 7">Cell outer membrane</location>
        <topology evidence="1 7">Multi-pass membrane protein</topology>
    </subcellularLocation>
</comment>
<comment type="caution">
    <text evidence="9">The sequence shown here is derived from an EMBL/GenBank/DDBJ whole genome shotgun (WGS) entry which is preliminary data.</text>
</comment>
<dbReference type="Gene3D" id="2.170.130.10">
    <property type="entry name" value="TonB-dependent receptor, plug domain"/>
    <property type="match status" value="1"/>
</dbReference>
<dbReference type="EMBL" id="BMLV01000002">
    <property type="protein sequence ID" value="GGP03046.1"/>
    <property type="molecule type" value="Genomic_DNA"/>
</dbReference>
<comment type="similarity">
    <text evidence="7">Belongs to the TonB-dependent receptor family.</text>
</comment>
<sequence length="979" mass="107022">MLKLINIFDKNVLKLVNMNVKIKSLTVGALFFLGGVTVMAQQTKEKGEKEIEEVVVVGYGTQKKSNVTSSVSTVKGEAIANLNTPTFEAQLAGRSSGVQVTTSSGEIGAAPRIRIRGINSISSGTSPLYVVDGVPIFSGDTGGGNTAANALGDINPSDIETMTVLKDGAATAIYGSRAANGVILITTKKGKSGRFSVSYNNQFSIASVVKKFDLLQTTDFLTIANEKASAVNSVWAKGNAFNTDWQDAVLRTGVQSDHFLSMTGGLGNGSYYASFGYTNQEGVIKPNGMERISVRMNADQKVTNWLKLSSNLSYSETQYKGLNNGVNSISGAMFSAIRQLPNTPIYDSRTPTGYNIYTAGTASYVGQWDNIIPITSNLTNIAYIVNNNKYQSDLTRFIGSIAADVKVTDWLSYKLQVSKDRSVTTGFLYWNRVHGDGFSRGGYIDNNYLNLDRWNVQNILDLKKSFGENHNFNLVLVNEYQKQKSNYFFGQGQGLSSDFFGEVGLISGSYTTQFSGGANSENGLISYAARLSYNFANKYFVQGTIRRDGLSSLPTANKWGNFPGLSLGWTVSNENFLKGNKILSDLKLRASYGKVGNTDIGNYPYLGLYSSFKYADYTGIGYSQAGNDQLKWETNVKKNIGADFGFLNNRITLSADYFINKNDGLILAVPLSPSLGVPGNSINKNIGSMENKGFEFSLGADIVKNDVFTWNISGNLTLIDNKVLTLVDGKDIIGSLNGQTAYLTREGESLRSLYGYKYWGVNMANGNPVYYKANGTLVQGNIANSTYYLFDPSNPTVLGAQSSLSDADKQILGNTLPTYYGALNTTLNYKSFDFGVMARFSGGNKIFNVTRRDLLNQDFYNNGTEILGRWQSVTNPGDGLTPRLYGTKGNFINLEGVANSRFVEKGDFIKIDNITLGYSLEKSLIEKIGLSKFRVYTVLQNAIMFTKYKGIDPEMENQGMDYNSIPRQMTFSIGINATF</sequence>
<dbReference type="NCBIfam" id="TIGR04056">
    <property type="entry name" value="OMP_RagA_SusC"/>
    <property type="match status" value="1"/>
</dbReference>
<dbReference type="InterPro" id="IPR037066">
    <property type="entry name" value="Plug_dom_sf"/>
</dbReference>
<reference evidence="10" key="1">
    <citation type="journal article" date="2019" name="Int. J. Syst. Evol. Microbiol.">
        <title>The Global Catalogue of Microorganisms (GCM) 10K type strain sequencing project: providing services to taxonomists for standard genome sequencing and annotation.</title>
        <authorList>
            <consortium name="The Broad Institute Genomics Platform"/>
            <consortium name="The Broad Institute Genome Sequencing Center for Infectious Disease"/>
            <person name="Wu L."/>
            <person name="Ma J."/>
        </authorList>
    </citation>
    <scope>NUCLEOTIDE SEQUENCE [LARGE SCALE GENOMIC DNA]</scope>
    <source>
        <strain evidence="10">CGMCC 1.7656</strain>
    </source>
</reference>
<evidence type="ECO:0000256" key="5">
    <source>
        <dbReference type="ARBA" id="ARBA00023136"/>
    </source>
</evidence>
<evidence type="ECO:0000256" key="6">
    <source>
        <dbReference type="ARBA" id="ARBA00023237"/>
    </source>
</evidence>
<gene>
    <name evidence="9" type="ORF">GCM10010992_09880</name>
</gene>
<keyword evidence="2 7" id="KW-0813">Transport</keyword>
<keyword evidence="5 7" id="KW-0472">Membrane</keyword>
<dbReference type="NCBIfam" id="TIGR04057">
    <property type="entry name" value="SusC_RagA_signa"/>
    <property type="match status" value="1"/>
</dbReference>
<protein>
    <submittedName>
        <fullName evidence="9">SusC/RagA family TonB-linked outer membrane protein</fullName>
    </submittedName>
</protein>
<dbReference type="InterPro" id="IPR012910">
    <property type="entry name" value="Plug_dom"/>
</dbReference>
<dbReference type="RefSeq" id="WP_229663383.1">
    <property type="nucleotide sequence ID" value="NZ_BMLV01000002.1"/>
</dbReference>
<dbReference type="Gene3D" id="2.40.170.20">
    <property type="entry name" value="TonB-dependent receptor, beta-barrel domain"/>
    <property type="match status" value="1"/>
</dbReference>
<evidence type="ECO:0000256" key="4">
    <source>
        <dbReference type="ARBA" id="ARBA00022692"/>
    </source>
</evidence>
<evidence type="ECO:0000256" key="2">
    <source>
        <dbReference type="ARBA" id="ARBA00022448"/>
    </source>
</evidence>
<evidence type="ECO:0000313" key="9">
    <source>
        <dbReference type="EMBL" id="GGP03046.1"/>
    </source>
</evidence>
<dbReference type="InterPro" id="IPR036942">
    <property type="entry name" value="Beta-barrel_TonB_sf"/>
</dbReference>
<keyword evidence="6 7" id="KW-0998">Cell outer membrane</keyword>
<feature type="domain" description="TonB-dependent receptor plug" evidence="8">
    <location>
        <begin position="64"/>
        <end position="182"/>
    </location>
</feature>
<evidence type="ECO:0000256" key="7">
    <source>
        <dbReference type="PROSITE-ProRule" id="PRU01360"/>
    </source>
</evidence>
<dbReference type="SUPFAM" id="SSF56935">
    <property type="entry name" value="Porins"/>
    <property type="match status" value="1"/>
</dbReference>
<dbReference type="InterPro" id="IPR023996">
    <property type="entry name" value="TonB-dep_OMP_SusC/RagA"/>
</dbReference>
<dbReference type="InterPro" id="IPR039426">
    <property type="entry name" value="TonB-dep_rcpt-like"/>
</dbReference>
<dbReference type="Pfam" id="PF07715">
    <property type="entry name" value="Plug"/>
    <property type="match status" value="1"/>
</dbReference>
<evidence type="ECO:0000313" key="10">
    <source>
        <dbReference type="Proteomes" id="UP000620064"/>
    </source>
</evidence>
<dbReference type="PROSITE" id="PS52016">
    <property type="entry name" value="TONB_DEPENDENT_REC_3"/>
    <property type="match status" value="1"/>
</dbReference>
<dbReference type="InterPro" id="IPR023997">
    <property type="entry name" value="TonB-dep_OMP_SusC/RagA_CS"/>
</dbReference>
<organism evidence="9 10">
    <name type="scientific">Cloacibacterium rupense</name>
    <dbReference type="NCBI Taxonomy" id="517423"/>
    <lineage>
        <taxon>Bacteria</taxon>
        <taxon>Pseudomonadati</taxon>
        <taxon>Bacteroidota</taxon>
        <taxon>Flavobacteriia</taxon>
        <taxon>Flavobacteriales</taxon>
        <taxon>Weeksellaceae</taxon>
    </lineage>
</organism>
<proteinExistence type="inferred from homology"/>
<keyword evidence="3 7" id="KW-1134">Transmembrane beta strand</keyword>
<name>A0ABQ2NJP7_9FLAO</name>
<dbReference type="Proteomes" id="UP000620064">
    <property type="component" value="Unassembled WGS sequence"/>
</dbReference>
<evidence type="ECO:0000259" key="8">
    <source>
        <dbReference type="Pfam" id="PF07715"/>
    </source>
</evidence>
<accession>A0ABQ2NJP7</accession>
<keyword evidence="10" id="KW-1185">Reference proteome</keyword>
<evidence type="ECO:0000256" key="1">
    <source>
        <dbReference type="ARBA" id="ARBA00004571"/>
    </source>
</evidence>